<evidence type="ECO:0000313" key="3">
    <source>
        <dbReference type="Proteomes" id="UP001500571"/>
    </source>
</evidence>
<dbReference type="PROSITE" id="PS50887">
    <property type="entry name" value="GGDEF"/>
    <property type="match status" value="1"/>
</dbReference>
<dbReference type="RefSeq" id="WP_344044743.1">
    <property type="nucleotide sequence ID" value="NZ_BAAAPB010000002.1"/>
</dbReference>
<dbReference type="Gene3D" id="3.30.70.270">
    <property type="match status" value="1"/>
</dbReference>
<reference evidence="2 3" key="1">
    <citation type="journal article" date="2019" name="Int. J. Syst. Evol. Microbiol.">
        <title>The Global Catalogue of Microorganisms (GCM) 10K type strain sequencing project: providing services to taxonomists for standard genome sequencing and annotation.</title>
        <authorList>
            <consortium name="The Broad Institute Genomics Platform"/>
            <consortium name="The Broad Institute Genome Sequencing Center for Infectious Disease"/>
            <person name="Wu L."/>
            <person name="Ma J."/>
        </authorList>
    </citation>
    <scope>NUCLEOTIDE SEQUENCE [LARGE SCALE GENOMIC DNA]</scope>
    <source>
        <strain evidence="2 3">JCM 15309</strain>
    </source>
</reference>
<dbReference type="InterPro" id="IPR043128">
    <property type="entry name" value="Rev_trsase/Diguanyl_cyclase"/>
</dbReference>
<dbReference type="PANTHER" id="PTHR45138:SF9">
    <property type="entry name" value="DIGUANYLATE CYCLASE DGCM-RELATED"/>
    <property type="match status" value="1"/>
</dbReference>
<dbReference type="Pfam" id="PF00990">
    <property type="entry name" value="GGDEF"/>
    <property type="match status" value="1"/>
</dbReference>
<dbReference type="InterPro" id="IPR029787">
    <property type="entry name" value="Nucleotide_cyclase"/>
</dbReference>
<keyword evidence="3" id="KW-1185">Reference proteome</keyword>
<dbReference type="InterPro" id="IPR050469">
    <property type="entry name" value="Diguanylate_Cyclase"/>
</dbReference>
<dbReference type="Pfam" id="PF01590">
    <property type="entry name" value="GAF"/>
    <property type="match status" value="1"/>
</dbReference>
<organism evidence="2 3">
    <name type="scientific">Nocardioides panacihumi</name>
    <dbReference type="NCBI Taxonomy" id="400774"/>
    <lineage>
        <taxon>Bacteria</taxon>
        <taxon>Bacillati</taxon>
        <taxon>Actinomycetota</taxon>
        <taxon>Actinomycetes</taxon>
        <taxon>Propionibacteriales</taxon>
        <taxon>Nocardioidaceae</taxon>
        <taxon>Nocardioides</taxon>
    </lineage>
</organism>
<evidence type="ECO:0000313" key="2">
    <source>
        <dbReference type="EMBL" id="GAA1960818.1"/>
    </source>
</evidence>
<accession>A0ABN2QZ89</accession>
<dbReference type="NCBIfam" id="TIGR00254">
    <property type="entry name" value="GGDEF"/>
    <property type="match status" value="1"/>
</dbReference>
<dbReference type="Proteomes" id="UP001500571">
    <property type="component" value="Unassembled WGS sequence"/>
</dbReference>
<dbReference type="CDD" id="cd01949">
    <property type="entry name" value="GGDEF"/>
    <property type="match status" value="1"/>
</dbReference>
<dbReference type="EMBL" id="BAAAPB010000002">
    <property type="protein sequence ID" value="GAA1960818.1"/>
    <property type="molecule type" value="Genomic_DNA"/>
</dbReference>
<dbReference type="SUPFAM" id="SSF55073">
    <property type="entry name" value="Nucleotide cyclase"/>
    <property type="match status" value="1"/>
</dbReference>
<comment type="caution">
    <text evidence="2">The sequence shown here is derived from an EMBL/GenBank/DDBJ whole genome shotgun (WGS) entry which is preliminary data.</text>
</comment>
<feature type="domain" description="GGDEF" evidence="1">
    <location>
        <begin position="194"/>
        <end position="321"/>
    </location>
</feature>
<dbReference type="PANTHER" id="PTHR45138">
    <property type="entry name" value="REGULATORY COMPONENTS OF SENSORY TRANSDUCTION SYSTEM"/>
    <property type="match status" value="1"/>
</dbReference>
<protein>
    <recommendedName>
        <fullName evidence="1">GGDEF domain-containing protein</fullName>
    </recommendedName>
</protein>
<gene>
    <name evidence="2" type="ORF">GCM10009798_20710</name>
</gene>
<evidence type="ECO:0000259" key="1">
    <source>
        <dbReference type="PROSITE" id="PS50887"/>
    </source>
</evidence>
<dbReference type="InterPro" id="IPR003018">
    <property type="entry name" value="GAF"/>
</dbReference>
<dbReference type="SMART" id="SM00267">
    <property type="entry name" value="GGDEF"/>
    <property type="match status" value="1"/>
</dbReference>
<proteinExistence type="predicted"/>
<name>A0ABN2QZ89_9ACTN</name>
<dbReference type="SUPFAM" id="SSF55781">
    <property type="entry name" value="GAF domain-like"/>
    <property type="match status" value="1"/>
</dbReference>
<dbReference type="InterPro" id="IPR000160">
    <property type="entry name" value="GGDEF_dom"/>
</dbReference>
<sequence>MDAAEPTDLETFIASAQRVVDFLNSRTPLTDWSVSRVAGDEQVHLHVRGDTLLQVGDRVAWDETFCRRMLAGASQVVHDSQLDADYADIPAAVDVRAYAGVPILDGDGSLFGTLCGVRAEPLLGGEHVDKAMLDVFSELLSAQLVLVRSCSALHHAAVLAEAVANSDGLTGLMNRRGWDLLAAEAQERVDALGDQVGVLMIDLDDLKTVNDRVGHHAGDALIASAASALRTAARAGDKVARYGGDEFAVYVEDVAVADLDTVAARYADALAAVGVSASVGAAPVLPDGKPGSRLERALAEADASMYASKARKRAEAATRAEPR</sequence>